<protein>
    <submittedName>
        <fullName evidence="2">Uncharacterized protein</fullName>
    </submittedName>
</protein>
<reference evidence="2 3" key="1">
    <citation type="journal article" date="2023" name="Nucleic Acids Res.">
        <title>The hologenome of Daphnia magna reveals possible DNA methylation and microbiome-mediated evolution of the host genome.</title>
        <authorList>
            <person name="Chaturvedi A."/>
            <person name="Li X."/>
            <person name="Dhandapani V."/>
            <person name="Marshall H."/>
            <person name="Kissane S."/>
            <person name="Cuenca-Cambronero M."/>
            <person name="Asole G."/>
            <person name="Calvet F."/>
            <person name="Ruiz-Romero M."/>
            <person name="Marangio P."/>
            <person name="Guigo R."/>
            <person name="Rago D."/>
            <person name="Mirbahai L."/>
            <person name="Eastwood N."/>
            <person name="Colbourne J.K."/>
            <person name="Zhou J."/>
            <person name="Mallon E."/>
            <person name="Orsini L."/>
        </authorList>
    </citation>
    <scope>NUCLEOTIDE SEQUENCE [LARGE SCALE GENOMIC DNA]</scope>
    <source>
        <strain evidence="2">LRV0_1</strain>
    </source>
</reference>
<accession>A0ABQ9ZD42</accession>
<dbReference type="Proteomes" id="UP001234178">
    <property type="component" value="Unassembled WGS sequence"/>
</dbReference>
<evidence type="ECO:0000256" key="1">
    <source>
        <dbReference type="SAM" id="MobiDB-lite"/>
    </source>
</evidence>
<proteinExistence type="predicted"/>
<name>A0ABQ9ZD42_9CRUS</name>
<gene>
    <name evidence="2" type="ORF">OUZ56_019961</name>
</gene>
<sequence>MEADFDETQVLIRLMVGYANMAAKKHALLNRIEIVTSEKGVFFWKNCPVATRTGPTILFPHLSLEFWHGSCCCRTISLRDPMKGGLVRRQVRADLTMETFTGMHTPGTPSSHRQREVPTGALPTAP</sequence>
<evidence type="ECO:0000313" key="2">
    <source>
        <dbReference type="EMBL" id="KAK4010832.1"/>
    </source>
</evidence>
<feature type="region of interest" description="Disordered" evidence="1">
    <location>
        <begin position="100"/>
        <end position="126"/>
    </location>
</feature>
<organism evidence="2 3">
    <name type="scientific">Daphnia magna</name>
    <dbReference type="NCBI Taxonomy" id="35525"/>
    <lineage>
        <taxon>Eukaryota</taxon>
        <taxon>Metazoa</taxon>
        <taxon>Ecdysozoa</taxon>
        <taxon>Arthropoda</taxon>
        <taxon>Crustacea</taxon>
        <taxon>Branchiopoda</taxon>
        <taxon>Diplostraca</taxon>
        <taxon>Cladocera</taxon>
        <taxon>Anomopoda</taxon>
        <taxon>Daphniidae</taxon>
        <taxon>Daphnia</taxon>
    </lineage>
</organism>
<evidence type="ECO:0000313" key="3">
    <source>
        <dbReference type="Proteomes" id="UP001234178"/>
    </source>
</evidence>
<keyword evidence="3" id="KW-1185">Reference proteome</keyword>
<dbReference type="EMBL" id="JAOYFB010000003">
    <property type="protein sequence ID" value="KAK4010832.1"/>
    <property type="molecule type" value="Genomic_DNA"/>
</dbReference>
<comment type="caution">
    <text evidence="2">The sequence shown here is derived from an EMBL/GenBank/DDBJ whole genome shotgun (WGS) entry which is preliminary data.</text>
</comment>